<accession>A0AAD5H6L0</accession>
<sequence>MAASGGGGGGGGGLALPPGLASVLRHMLAVDEDDFDCTIELVFPQEPPAEAATEDTEGPPAKRARLAAGTEDVAFSQAGEPAAGEPAAAEPAAADGAAAEPAAAGGAAAGAAAADDAAAGPAAADGAAAEAAAADGAVADATTEAAAADAAMVDAAAAEDTTVEAAANEAAAADGVTVDGAAAETTVEAAANAAAAADGAAADGAAATSTITCRASSVALKQHSEVFRRWIKGWSDGQRKVLHIECEDRQEAQAFQQLLAFVHSAGRALPTEPLATLQLLGVARKHGVEACVDACLQLLLTQVHQLPLPACLRLVLLLETGASGHAEVQAQADQLLKKTCERLQTLVKEEAATVLADAALLEALVAFFGRWHSTLNCSLRHTLWRTLPFELLSLMFEDSAGAVASLAAATQATNQLKGIPWTAVLAAFATWAKANIGVQPFDPGQRDRVAAVCSRIRFPEVPPDVLMNYWTCFKWLQAYDPNKDLLLCALATANDSQQPALWLSSLSDPPLEGDAADGAAAKAVTTECLLWWTPRVPALVSDTDEVVFQLQIDRPSTNAVCIWSNALFWHGYWWCVDIKRMDGNTGMYLRGACSDTLAVCTPNTPDRRTYRVKATYRMVLHLNGTKANVAATRAFPPATLLGWGFAALDAWMAASGSGGGGGGARPPGLGAVLRHMLDVDEDDFDCSIELAFPNEPDAVTATVDTEAPPAKRTRRATAAEAAQADDAAKTAASSTPIVCRASSVMLKLHSEAFRRWIKGWAGGQKEALRIECEDRQEVEAFQQLLAFVHSAGRTLPNEPLATLRQLAVARRHGVESCVDACLQLLLTQAWVDQLPLPACLRLVLLLETGAIGHEEVQAQADKLVERCGEHLQTVLKKESAAVLADAALKEDLAAVFGRWHGMLNCAVRRGLWLALPFELLSAMFEDRHVQADSEATVLAAFALWASANIFATVALTTEQRDRIAAVCSRIRFPKVPPGVLLVCYLACFKWLQRFDPNKDLLLRAITTAADSEQRALWQSSLSDPPLEGDEADAADAQAAQAECLLCPLLICLVVQIDKLPITAARAFCEGVYWRGYWWRGEVYKSADSFGTSAGYSALLQIGGAKASSGPSSTSTFAPARTSCFWDVKVTKDSSGEPISWERFWAADSPFLHDGRARLELTLSVPRS</sequence>
<keyword evidence="3" id="KW-1185">Reference proteome</keyword>
<dbReference type="InterPro" id="IPR011333">
    <property type="entry name" value="SKP1/BTB/POZ_sf"/>
</dbReference>
<dbReference type="PANTHER" id="PTHR24410">
    <property type="entry name" value="HL07962P-RELATED"/>
    <property type="match status" value="1"/>
</dbReference>
<dbReference type="InterPro" id="IPR051481">
    <property type="entry name" value="BTB-POZ/Galectin-3-binding"/>
</dbReference>
<protein>
    <recommendedName>
        <fullName evidence="4">BTB domain-containing protein</fullName>
    </recommendedName>
</protein>
<gene>
    <name evidence="2" type="ORF">COHA_004271</name>
</gene>
<dbReference type="PANTHER" id="PTHR24410:SF23">
    <property type="entry name" value="BTB DOMAIN-CONTAINING PROTEIN-RELATED"/>
    <property type="match status" value="1"/>
</dbReference>
<dbReference type="EMBL" id="JADXDR010000056">
    <property type="protein sequence ID" value="KAI7842075.1"/>
    <property type="molecule type" value="Genomic_DNA"/>
</dbReference>
<name>A0AAD5H6L0_9CHLO</name>
<dbReference type="Gene3D" id="3.30.710.10">
    <property type="entry name" value="Potassium Channel Kv1.1, Chain A"/>
    <property type="match status" value="1"/>
</dbReference>
<feature type="compositionally biased region" description="Low complexity" evidence="1">
    <location>
        <begin position="705"/>
        <end position="727"/>
    </location>
</feature>
<reference evidence="2" key="1">
    <citation type="submission" date="2020-11" db="EMBL/GenBank/DDBJ databases">
        <title>Chlorella ohadii genome sequencing and assembly.</title>
        <authorList>
            <person name="Murik O."/>
            <person name="Treves H."/>
            <person name="Kedem I."/>
            <person name="Shotland Y."/>
            <person name="Kaplan A."/>
        </authorList>
    </citation>
    <scope>NUCLEOTIDE SEQUENCE</scope>
    <source>
        <strain evidence="2">1</strain>
    </source>
</reference>
<dbReference type="AlphaFoldDB" id="A0AAD5H6L0"/>
<organism evidence="2 3">
    <name type="scientific">Chlorella ohadii</name>
    <dbReference type="NCBI Taxonomy" id="2649997"/>
    <lineage>
        <taxon>Eukaryota</taxon>
        <taxon>Viridiplantae</taxon>
        <taxon>Chlorophyta</taxon>
        <taxon>core chlorophytes</taxon>
        <taxon>Trebouxiophyceae</taxon>
        <taxon>Chlorellales</taxon>
        <taxon>Chlorellaceae</taxon>
        <taxon>Chlorella clade</taxon>
        <taxon>Chlorella</taxon>
    </lineage>
</organism>
<feature type="region of interest" description="Disordered" evidence="1">
    <location>
        <begin position="704"/>
        <end position="727"/>
    </location>
</feature>
<comment type="caution">
    <text evidence="2">The sequence shown here is derived from an EMBL/GenBank/DDBJ whole genome shotgun (WGS) entry which is preliminary data.</text>
</comment>
<evidence type="ECO:0000313" key="2">
    <source>
        <dbReference type="EMBL" id="KAI7842075.1"/>
    </source>
</evidence>
<evidence type="ECO:0000313" key="3">
    <source>
        <dbReference type="Proteomes" id="UP001205105"/>
    </source>
</evidence>
<evidence type="ECO:0000256" key="1">
    <source>
        <dbReference type="SAM" id="MobiDB-lite"/>
    </source>
</evidence>
<proteinExistence type="predicted"/>
<dbReference type="Proteomes" id="UP001205105">
    <property type="component" value="Unassembled WGS sequence"/>
</dbReference>
<evidence type="ECO:0008006" key="4">
    <source>
        <dbReference type="Google" id="ProtNLM"/>
    </source>
</evidence>